<name>A0ABT0IB13_9ACTN</name>
<proteinExistence type="predicted"/>
<evidence type="ECO:0000313" key="3">
    <source>
        <dbReference type="EMBL" id="MCK8678503.1"/>
    </source>
</evidence>
<protein>
    <recommendedName>
        <fullName evidence="5">Lipoprotein</fullName>
    </recommendedName>
</protein>
<organism evidence="3 4">
    <name type="scientific">Streptomyces lichenis</name>
    <dbReference type="NCBI Taxonomy" id="2306967"/>
    <lineage>
        <taxon>Bacteria</taxon>
        <taxon>Bacillati</taxon>
        <taxon>Actinomycetota</taxon>
        <taxon>Actinomycetes</taxon>
        <taxon>Kitasatosporales</taxon>
        <taxon>Streptomycetaceae</taxon>
        <taxon>Streptomyces</taxon>
    </lineage>
</organism>
<reference evidence="3 4" key="1">
    <citation type="submission" date="2022-04" db="EMBL/GenBank/DDBJ databases">
        <title>Streptomyces sp. nov. LCR6-01 isolated from Lichen of Dirinaria sp.</title>
        <authorList>
            <person name="Kanchanasin P."/>
            <person name="Tanasupawat S."/>
            <person name="Phongsopitanun W."/>
        </authorList>
    </citation>
    <scope>NUCLEOTIDE SEQUENCE [LARGE SCALE GENOMIC DNA]</scope>
    <source>
        <strain evidence="3 4">LCR6-01</strain>
    </source>
</reference>
<dbReference type="EMBL" id="JALPTH010000012">
    <property type="protein sequence ID" value="MCK8678503.1"/>
    <property type="molecule type" value="Genomic_DNA"/>
</dbReference>
<evidence type="ECO:0000256" key="1">
    <source>
        <dbReference type="SAM" id="MobiDB-lite"/>
    </source>
</evidence>
<feature type="signal peptide" evidence="2">
    <location>
        <begin position="1"/>
        <end position="20"/>
    </location>
</feature>
<dbReference type="RefSeq" id="WP_248634149.1">
    <property type="nucleotide sequence ID" value="NZ_JALPTH010000012.1"/>
</dbReference>
<dbReference type="Proteomes" id="UP001522868">
    <property type="component" value="Unassembled WGS sequence"/>
</dbReference>
<accession>A0ABT0IB13</accession>
<dbReference type="PROSITE" id="PS51257">
    <property type="entry name" value="PROKAR_LIPOPROTEIN"/>
    <property type="match status" value="1"/>
</dbReference>
<evidence type="ECO:0008006" key="5">
    <source>
        <dbReference type="Google" id="ProtNLM"/>
    </source>
</evidence>
<feature type="region of interest" description="Disordered" evidence="1">
    <location>
        <begin position="25"/>
        <end position="134"/>
    </location>
</feature>
<evidence type="ECO:0000313" key="4">
    <source>
        <dbReference type="Proteomes" id="UP001522868"/>
    </source>
</evidence>
<evidence type="ECO:0000256" key="2">
    <source>
        <dbReference type="SAM" id="SignalP"/>
    </source>
</evidence>
<gene>
    <name evidence="3" type="ORF">M1O15_14085</name>
</gene>
<feature type="chain" id="PRO_5047017882" description="Lipoprotein" evidence="2">
    <location>
        <begin position="21"/>
        <end position="168"/>
    </location>
</feature>
<keyword evidence="2" id="KW-0732">Signal</keyword>
<comment type="caution">
    <text evidence="3">The sequence shown here is derived from an EMBL/GenBank/DDBJ whole genome shotgun (WGS) entry which is preliminary data.</text>
</comment>
<keyword evidence="4" id="KW-1185">Reference proteome</keyword>
<feature type="compositionally biased region" description="Low complexity" evidence="1">
    <location>
        <begin position="58"/>
        <end position="85"/>
    </location>
</feature>
<sequence>MRRTSITTMALSALALAAVAGCVSVDQGATPPPSGPGGSQAHPADGHRSPPIPPPVEGPAQEALEAAPPATPSRTAPPAAATAPRAQPPAAAPAARRHRDGDDSRPGRPGKRPSADRIRAPRPQADPPAVPTAPVTDLVPQVCALGGTYGGWPTGSPQARLCREAYGH</sequence>